<feature type="region of interest" description="Disordered" evidence="1">
    <location>
        <begin position="240"/>
        <end position="259"/>
    </location>
</feature>
<proteinExistence type="predicted"/>
<protein>
    <submittedName>
        <fullName evidence="2">Uncharacterized protein</fullName>
    </submittedName>
</protein>
<dbReference type="EMBL" id="BK016265">
    <property type="protein sequence ID" value="DAG06078.1"/>
    <property type="molecule type" value="Genomic_DNA"/>
</dbReference>
<evidence type="ECO:0000256" key="1">
    <source>
        <dbReference type="SAM" id="MobiDB-lite"/>
    </source>
</evidence>
<reference evidence="2" key="1">
    <citation type="journal article" date="2021" name="Proc. Natl. Acad. Sci. U.S.A.">
        <title>A Catalog of Tens of Thousands of Viruses from Human Metagenomes Reveals Hidden Associations with Chronic Diseases.</title>
        <authorList>
            <person name="Tisza M.J."/>
            <person name="Buck C.B."/>
        </authorList>
    </citation>
    <scope>NUCLEOTIDE SEQUENCE</scope>
    <source>
        <strain evidence="2">CtkfK18</strain>
    </source>
</reference>
<sequence length="259" mass="29212">MEDKKEVWIASVSTTDVQTQDRHRVAMYMKGFDVVLHFDRLEEIQGKKTYSNKAIIHINNLNNSGFENFFGICVAKIGAPRFDDQETRYSEAVKVHFDAAGDCRVIRFSYSIAPGQKTDYKRARLASLKIYQFTNYQEAKPYMVRQPNGSYDQLPESNCIYTLNLKLMPNINTTGTGGRNLSEGEGFLQNIHTMLNNIQSAIMYTRVINHITSEDSAYAAQNQAYNTAVNNVAQATQSTEGAGTNINHAAEDNSDDYPY</sequence>
<name>A0A8S5VHB6_9CAUD</name>
<accession>A0A8S5VHB6</accession>
<organism evidence="2">
    <name type="scientific">Myoviridae sp. ctkfK18</name>
    <dbReference type="NCBI Taxonomy" id="2825165"/>
    <lineage>
        <taxon>Viruses</taxon>
        <taxon>Duplodnaviria</taxon>
        <taxon>Heunggongvirae</taxon>
        <taxon>Uroviricota</taxon>
        <taxon>Caudoviricetes</taxon>
    </lineage>
</organism>
<evidence type="ECO:0000313" key="2">
    <source>
        <dbReference type="EMBL" id="DAG06078.1"/>
    </source>
</evidence>